<name>A0AAN0KHL7_9GAMM</name>
<sequence length="192" mass="20768">MDNAPDAPTHSQPALLARYPMPGYLMVVYALLFIALGWFSHQRWGSPTASPTTTLAVHAAALPTSEGKTPATPTVTPHQEEAHVDIDKPALPEKKTMLPLPAISNGDVPPLIYSAHVYTSDEAKRSITLNGLQFREGDSPVEGLTIEQIQQDMTIFSVEGEAFILEALEDWPGGKFNENERSADNESGSDAS</sequence>
<dbReference type="Proteomes" id="UP001377830">
    <property type="component" value="Chromosome"/>
</dbReference>
<keyword evidence="2" id="KW-0812">Transmembrane</keyword>
<keyword evidence="2" id="KW-1133">Transmembrane helix</keyword>
<organism evidence="4 5">
    <name type="scientific">Pectobacterium araliae</name>
    <dbReference type="NCBI Taxonomy" id="3073862"/>
    <lineage>
        <taxon>Bacteria</taxon>
        <taxon>Pseudomonadati</taxon>
        <taxon>Pseudomonadota</taxon>
        <taxon>Gammaproteobacteria</taxon>
        <taxon>Enterobacterales</taxon>
        <taxon>Pectobacteriaceae</taxon>
        <taxon>Pectobacterium</taxon>
    </lineage>
</organism>
<reference evidence="5" key="1">
    <citation type="journal article" date="2024" name="Int. J. Syst. Evol. Microbiol.">
        <title>Pectobacterium araliae sp. nov., a pathogen causing bacterial soft rot of Japanese angelica tree in Japan.</title>
        <authorList>
            <person name="Sawada H."/>
            <person name="Someya N."/>
            <person name="Morohoshi T."/>
            <person name="Ono M."/>
            <person name="Satou M."/>
        </authorList>
    </citation>
    <scope>NUCLEOTIDE SEQUENCE [LARGE SCALE GENOMIC DNA]</scope>
    <source>
        <strain evidence="5">MAFF 302110</strain>
    </source>
</reference>
<dbReference type="RefSeq" id="WP_261849722.1">
    <property type="nucleotide sequence ID" value="NZ_AP028908.1"/>
</dbReference>
<evidence type="ECO:0000313" key="4">
    <source>
        <dbReference type="EMBL" id="BES85614.1"/>
    </source>
</evidence>
<evidence type="ECO:0000259" key="3">
    <source>
        <dbReference type="Pfam" id="PF16537"/>
    </source>
</evidence>
<evidence type="ECO:0000256" key="1">
    <source>
        <dbReference type="SAM" id="MobiDB-lite"/>
    </source>
</evidence>
<dbReference type="NCBIfam" id="NF037978">
    <property type="entry name" value="T2SS_GspB"/>
    <property type="match status" value="1"/>
</dbReference>
<keyword evidence="2" id="KW-0472">Membrane</keyword>
<protein>
    <recommendedName>
        <fullName evidence="3">Type II secretion system protein GspB C-terminal domain-containing protein</fullName>
    </recommendedName>
</protein>
<dbReference type="Pfam" id="PF16537">
    <property type="entry name" value="T2SSB"/>
    <property type="match status" value="1"/>
</dbReference>
<accession>A0AAN0KHL7</accession>
<feature type="domain" description="Type II secretion system protein GspB C-terminal" evidence="3">
    <location>
        <begin position="108"/>
        <end position="167"/>
    </location>
</feature>
<evidence type="ECO:0000313" key="5">
    <source>
        <dbReference type="Proteomes" id="UP001377830"/>
    </source>
</evidence>
<dbReference type="KEGG" id="parl:PEC302110_27110"/>
<feature type="transmembrane region" description="Helical" evidence="2">
    <location>
        <begin position="21"/>
        <end position="39"/>
    </location>
</feature>
<dbReference type="InterPro" id="IPR032389">
    <property type="entry name" value="GspB_C"/>
</dbReference>
<dbReference type="EMBL" id="AP028908">
    <property type="protein sequence ID" value="BES85614.1"/>
    <property type="molecule type" value="Genomic_DNA"/>
</dbReference>
<gene>
    <name evidence="4" type="ORF">PEC302110_27110</name>
</gene>
<dbReference type="GO" id="GO:0015627">
    <property type="term" value="C:type II protein secretion system complex"/>
    <property type="evidence" value="ECO:0007669"/>
    <property type="project" value="InterPro"/>
</dbReference>
<proteinExistence type="predicted"/>
<feature type="region of interest" description="Disordered" evidence="1">
    <location>
        <begin position="173"/>
        <end position="192"/>
    </location>
</feature>
<dbReference type="AlphaFoldDB" id="A0AAN0KHL7"/>
<keyword evidence="5" id="KW-1185">Reference proteome</keyword>
<evidence type="ECO:0000256" key="2">
    <source>
        <dbReference type="SAM" id="Phobius"/>
    </source>
</evidence>